<sequence>MKYLENYELGIRTAVSEANAAILNSAFLIPDYKKTSVNRFSSTFLNRHYRGLPVWLAPIKVCPRFWKTE</sequence>
<gene>
    <name evidence="1" type="ORF">SMSP2_02596</name>
</gene>
<evidence type="ECO:0000313" key="1">
    <source>
        <dbReference type="EMBL" id="AQQ72215.1"/>
    </source>
</evidence>
<reference evidence="2" key="1">
    <citation type="submission" date="2017-02" db="EMBL/GenBank/DDBJ databases">
        <title>Comparative genomics and description of representatives of a novel lineage of planctomycetes thriving in anoxic sediments.</title>
        <authorList>
            <person name="Spring S."/>
            <person name="Bunk B."/>
            <person name="Sproer C."/>
        </authorList>
    </citation>
    <scope>NUCLEOTIDE SEQUENCE [LARGE SCALE GENOMIC DNA]</scope>
    <source>
        <strain evidence="2">SM-Chi-D1</strain>
    </source>
</reference>
<keyword evidence="2" id="KW-1185">Reference proteome</keyword>
<evidence type="ECO:0000313" key="2">
    <source>
        <dbReference type="Proteomes" id="UP000188181"/>
    </source>
</evidence>
<proteinExistence type="predicted"/>
<protein>
    <submittedName>
        <fullName evidence="1">Uncharacterized protein</fullName>
    </submittedName>
</protein>
<dbReference type="AlphaFoldDB" id="A0A1Q2MHM8"/>
<organism evidence="1 2">
    <name type="scientific">Limihaloglobus sulfuriphilus</name>
    <dbReference type="NCBI Taxonomy" id="1851148"/>
    <lineage>
        <taxon>Bacteria</taxon>
        <taxon>Pseudomonadati</taxon>
        <taxon>Planctomycetota</taxon>
        <taxon>Phycisphaerae</taxon>
        <taxon>Sedimentisphaerales</taxon>
        <taxon>Sedimentisphaeraceae</taxon>
        <taxon>Limihaloglobus</taxon>
    </lineage>
</organism>
<dbReference type="KEGG" id="pbas:SMSP2_02596"/>
<dbReference type="EMBL" id="CP019646">
    <property type="protein sequence ID" value="AQQ72215.1"/>
    <property type="molecule type" value="Genomic_DNA"/>
</dbReference>
<name>A0A1Q2MHM8_9BACT</name>
<dbReference type="Proteomes" id="UP000188181">
    <property type="component" value="Chromosome"/>
</dbReference>
<accession>A0A1Q2MHM8</accession>